<keyword evidence="1" id="KW-0573">Peptidoglycan synthesis</keyword>
<dbReference type="Proteomes" id="UP001212499">
    <property type="component" value="Unassembled WGS sequence"/>
</dbReference>
<proteinExistence type="inferred from homology"/>
<evidence type="ECO:0000259" key="3">
    <source>
        <dbReference type="Pfam" id="PF26299"/>
    </source>
</evidence>
<gene>
    <name evidence="1" type="primary">murL</name>
    <name evidence="4" type="ORF">PN457_15320</name>
</gene>
<keyword evidence="1" id="KW-0413">Isomerase</keyword>
<dbReference type="Pfam" id="PF26298">
    <property type="entry name" value="MurL_epimerase_C"/>
    <property type="match status" value="1"/>
</dbReference>
<evidence type="ECO:0000313" key="4">
    <source>
        <dbReference type="EMBL" id="MDB9541009.1"/>
    </source>
</evidence>
<dbReference type="RefSeq" id="WP_271734275.1">
    <property type="nucleotide sequence ID" value="NZ_JANQDP010000184.1"/>
</dbReference>
<keyword evidence="5" id="KW-1185">Reference proteome</keyword>
<dbReference type="HAMAP" id="MF_02209">
    <property type="entry name" value="MurL"/>
    <property type="match status" value="1"/>
</dbReference>
<comment type="function">
    <text evidence="1">Cell wall formation. Catalyzes epimerization of the terminal L-glutamate in UDP-N-acetyl-alpha-D-muramoyl-L-alanyl-L-glutamate.</text>
</comment>
<feature type="domain" description="MurL N-terminal" evidence="3">
    <location>
        <begin position="230"/>
        <end position="303"/>
    </location>
</feature>
<dbReference type="InterPro" id="IPR058740">
    <property type="entry name" value="MurL_N"/>
</dbReference>
<comment type="similarity">
    <text evidence="1">Belongs to the MurL family.</text>
</comment>
<feature type="domain" description="MurL N-terminal" evidence="3">
    <location>
        <begin position="16"/>
        <end position="171"/>
    </location>
</feature>
<keyword evidence="1" id="KW-0961">Cell wall biogenesis/degradation</keyword>
<dbReference type="InterPro" id="IPR058741">
    <property type="entry name" value="MurL_C"/>
</dbReference>
<dbReference type="EMBL" id="JAQMUH010000176">
    <property type="protein sequence ID" value="MDB9541009.1"/>
    <property type="molecule type" value="Genomic_DNA"/>
</dbReference>
<reference evidence="4 5" key="1">
    <citation type="submission" date="2023-01" db="EMBL/GenBank/DDBJ databases">
        <title>Genomes from the Australian National Cyanobacteria Reference Collection.</title>
        <authorList>
            <person name="Willis A."/>
            <person name="Lee E.M.F."/>
        </authorList>
    </citation>
    <scope>NUCLEOTIDE SEQUENCE [LARGE SCALE GENOMIC DNA]</scope>
    <source>
        <strain evidence="4 5">CS-1033</strain>
    </source>
</reference>
<feature type="domain" description="MurL C-terminal" evidence="2">
    <location>
        <begin position="332"/>
        <end position="405"/>
    </location>
</feature>
<comment type="catalytic activity">
    <reaction evidence="1">
        <text>UDP-N-acetyl-alpha-D-muramoyl-L-alanyl-L-glutamate + ATP + H2O = UDP-N-acetyl-alpha-D-muramoyl-L-alanyl-D-glutamate + AMP + diphosphate + H(+)</text>
        <dbReference type="Rhea" id="RHEA:58812"/>
        <dbReference type="ChEBI" id="CHEBI:15377"/>
        <dbReference type="ChEBI" id="CHEBI:15378"/>
        <dbReference type="ChEBI" id="CHEBI:30616"/>
        <dbReference type="ChEBI" id="CHEBI:33019"/>
        <dbReference type="ChEBI" id="CHEBI:83900"/>
        <dbReference type="ChEBI" id="CHEBI:142725"/>
        <dbReference type="ChEBI" id="CHEBI:456215"/>
        <dbReference type="EC" id="5.1.1.23"/>
    </reaction>
</comment>
<dbReference type="InterPro" id="IPR043689">
    <property type="entry name" value="MurL"/>
</dbReference>
<comment type="caution">
    <text evidence="4">The sequence shown here is derived from an EMBL/GenBank/DDBJ whole genome shotgun (WGS) entry which is preliminary data.</text>
</comment>
<keyword evidence="1" id="KW-0131">Cell cycle</keyword>
<organism evidence="4 5">
    <name type="scientific">Anabaenopsis arnoldii</name>
    <dbReference type="NCBI Taxonomy" id="2152938"/>
    <lineage>
        <taxon>Bacteria</taxon>
        <taxon>Bacillati</taxon>
        <taxon>Cyanobacteriota</taxon>
        <taxon>Cyanophyceae</taxon>
        <taxon>Nostocales</taxon>
        <taxon>Nodulariaceae</taxon>
        <taxon>Anabaenopsis</taxon>
    </lineage>
</organism>
<keyword evidence="1" id="KW-0132">Cell division</keyword>
<evidence type="ECO:0000256" key="1">
    <source>
        <dbReference type="HAMAP-Rule" id="MF_02209"/>
    </source>
</evidence>
<dbReference type="EC" id="5.1.1.23" evidence="1"/>
<accession>A0ABT5AUM0</accession>
<protein>
    <recommendedName>
        <fullName evidence="1">UDP-N-acetyl-alpha-D-muramoyl-L-alanyl-L-glutamate epimerase</fullName>
        <ecNumber evidence="1">5.1.1.23</ecNumber>
    </recommendedName>
    <alternativeName>
        <fullName evidence="1">UDP-MurNAc-L-Ala-L-Glu epimerase</fullName>
    </alternativeName>
</protein>
<evidence type="ECO:0000313" key="5">
    <source>
        <dbReference type="Proteomes" id="UP001212499"/>
    </source>
</evidence>
<dbReference type="Pfam" id="PF26299">
    <property type="entry name" value="MurL_N"/>
    <property type="match status" value="2"/>
</dbReference>
<keyword evidence="1" id="KW-0133">Cell shape</keyword>
<evidence type="ECO:0000259" key="2">
    <source>
        <dbReference type="Pfam" id="PF26298"/>
    </source>
</evidence>
<comment type="pathway">
    <text evidence="1">Cell wall biogenesis; peptidoglycan biosynthesis.</text>
</comment>
<name>A0ABT5AUM0_9CYAN</name>
<sequence>MVVHQSDHIINTVKIADFTIHEHHLNLTYTVDQFQFSTKIFYHEVSFAKLIETYSQFFIKRVVAHIALFEGMKLCSLFPQYYDISVVAEYLEPNALDLFVKIYQGVFAQHWYENKVTDYQQPDIIYSQDLGVHQPARILGNDQTVLTGCGGGKDSILAMKMLEVGGIPFASMQYSHSTYGKADVQHELISQVLECVHPTQKHQISIYDDFTEFPFLKLYLPANSGIIAPETPISIFLSLILMLDQGYNYLCLAHEKSANHGNLFWHEINRDVNHQWGKGVEAEYILDKFIRDNLLSNFKYFSILQPIYDFRIFRNFSKYPEFVSKIHSCNVKKPWCKKCPKCAYVWLGLMAFSRLDVVNQVFQGNLFDDVELTPTFRAMLGLTEHTPFECIGEIEESWLLMKKCLERGLSGRALDIFTEEILSNTTINWEEIEQKYNYIYTTEHYIPNWIFEAIKEQL</sequence>